<dbReference type="EMBL" id="JAKUCV010004426">
    <property type="protein sequence ID" value="KAJ4835428.1"/>
    <property type="molecule type" value="Genomic_DNA"/>
</dbReference>
<dbReference type="Gene3D" id="3.90.380.10">
    <property type="entry name" value="Naphthalene 1,2-dioxygenase Alpha Subunit, Chain A, domain 1"/>
    <property type="match status" value="1"/>
</dbReference>
<keyword evidence="3" id="KW-0934">Plastid</keyword>
<sequence length="616" mass="69994">MTNCTISWARKSCIKKFQELHSHITKVQLQPHILQFIYFSFKPQDINTFPTFINALVEYHRRAAKMQSLRICFVPSLHIAAASSSFNNAQLLHLNHCSIPNLSIRAHQRFSRYKAFTSLSSSSSTVSTESTTYTNEADPETDSQGEKFDWFSQWYPIMPVCDLDRRVPHAKRVMGLDVVVWWDRNEEAWKVFDDTCPHRLAPLSEGRIDQWGRLQCVYHGWCFDGSGDCKLIPQAPPDGPPVHTFKKACVAAYPSTVQNGIVWFWPNTNPEYKDILSTKKPPYISEVDDPSYTTSFGNREFPFGYDILIENLVDPAHVPYAHYKLLPSPPSKNRVKLDREGGAPIDLTIKELDINGFISSRFGGDSQFFAPCVYKSTFRLPSKKGSVAGQGNGPMSPTGNSEEPSSHAPQRQSLLLFFCVPVSPGRSRLIFAFPRNFGVWIDRLIPRWVFHLGQNRVLDSDLYLLHVEERRIMDVGPSNWQKACFVPTKSDAQVVAFRKWLKKYSDDQVNWGGRFNGALPPTPPKEQLMDRYRSHVVNCSSCNLAYKTLNALEVILPVISIALMGILAATKQATIMSAATRTFLLLTAVLCFVASRWLAHFIHKNFHFHDYNHALV</sequence>
<dbReference type="SUPFAM" id="SSF50022">
    <property type="entry name" value="ISP domain"/>
    <property type="match status" value="1"/>
</dbReference>
<feature type="compositionally biased region" description="Polar residues" evidence="9">
    <location>
        <begin position="393"/>
        <end position="407"/>
    </location>
</feature>
<dbReference type="AlphaFoldDB" id="A0A9Q0FPN3"/>
<evidence type="ECO:0000313" key="12">
    <source>
        <dbReference type="EMBL" id="KAJ4835428.1"/>
    </source>
</evidence>
<dbReference type="PROSITE" id="PS51296">
    <property type="entry name" value="RIESKE"/>
    <property type="match status" value="1"/>
</dbReference>
<dbReference type="Pfam" id="PF00355">
    <property type="entry name" value="Rieske"/>
    <property type="match status" value="1"/>
</dbReference>
<evidence type="ECO:0000256" key="7">
    <source>
        <dbReference type="ARBA" id="ARBA00023004"/>
    </source>
</evidence>
<evidence type="ECO:0000256" key="2">
    <source>
        <dbReference type="ARBA" id="ARBA00022528"/>
    </source>
</evidence>
<keyword evidence="13" id="KW-1185">Reference proteome</keyword>
<keyword evidence="7" id="KW-0408">Iron</keyword>
<feature type="domain" description="Rieske" evidence="11">
    <location>
        <begin position="154"/>
        <end position="264"/>
    </location>
</feature>
<feature type="compositionally biased region" description="Low complexity" evidence="9">
    <location>
        <begin position="124"/>
        <end position="134"/>
    </location>
</feature>
<evidence type="ECO:0000259" key="11">
    <source>
        <dbReference type="PROSITE" id="PS51296"/>
    </source>
</evidence>
<feature type="transmembrane region" description="Helical" evidence="10">
    <location>
        <begin position="582"/>
        <end position="602"/>
    </location>
</feature>
<accession>A0A9Q0FPN3</accession>
<evidence type="ECO:0000256" key="3">
    <source>
        <dbReference type="ARBA" id="ARBA00022640"/>
    </source>
</evidence>
<dbReference type="OrthoDB" id="426882at2759"/>
<reference evidence="12" key="1">
    <citation type="submission" date="2022-02" db="EMBL/GenBank/DDBJ databases">
        <authorList>
            <person name="Henning P.M."/>
            <person name="McCubbin A.G."/>
            <person name="Shore J.S."/>
        </authorList>
    </citation>
    <scope>NUCLEOTIDE SEQUENCE</scope>
    <source>
        <strain evidence="12">F60SS</strain>
        <tissue evidence="12">Leaves</tissue>
    </source>
</reference>
<proteinExistence type="predicted"/>
<feature type="transmembrane region" description="Helical" evidence="10">
    <location>
        <begin position="549"/>
        <end position="570"/>
    </location>
</feature>
<evidence type="ECO:0000256" key="4">
    <source>
        <dbReference type="ARBA" id="ARBA00022714"/>
    </source>
</evidence>
<dbReference type="CDD" id="cd03480">
    <property type="entry name" value="Rieske_RO_Alpha_PaO"/>
    <property type="match status" value="1"/>
</dbReference>
<gene>
    <name evidence="12" type="ORF">Tsubulata_037696</name>
</gene>
<dbReference type="InterPro" id="IPR017941">
    <property type="entry name" value="Rieske_2Fe-2S"/>
</dbReference>
<comment type="subcellular location">
    <subcellularLocation>
        <location evidence="1">Plastid</location>
        <location evidence="1">Chloroplast</location>
    </subcellularLocation>
</comment>
<dbReference type="PANTHER" id="PTHR21266">
    <property type="entry name" value="IRON-SULFUR DOMAIN CONTAINING PROTEIN"/>
    <property type="match status" value="1"/>
</dbReference>
<evidence type="ECO:0000256" key="10">
    <source>
        <dbReference type="SAM" id="Phobius"/>
    </source>
</evidence>
<dbReference type="InterPro" id="IPR013626">
    <property type="entry name" value="PaO"/>
</dbReference>
<keyword evidence="2" id="KW-0150">Chloroplast</keyword>
<reference evidence="12" key="2">
    <citation type="journal article" date="2023" name="Plants (Basel)">
        <title>Annotation of the Turnera subulata (Passifloraceae) Draft Genome Reveals the S-Locus Evolved after the Divergence of Turneroideae from Passifloroideae in a Stepwise Manner.</title>
        <authorList>
            <person name="Henning P.M."/>
            <person name="Roalson E.H."/>
            <person name="Mir W."/>
            <person name="McCubbin A.G."/>
            <person name="Shore J.S."/>
        </authorList>
    </citation>
    <scope>NUCLEOTIDE SEQUENCE</scope>
    <source>
        <strain evidence="12">F60SS</strain>
    </source>
</reference>
<dbReference type="GO" id="GO:0010277">
    <property type="term" value="F:chlorophyllide a oxygenase activity"/>
    <property type="evidence" value="ECO:0007669"/>
    <property type="project" value="InterPro"/>
</dbReference>
<dbReference type="GO" id="GO:0051537">
    <property type="term" value="F:2 iron, 2 sulfur cluster binding"/>
    <property type="evidence" value="ECO:0007669"/>
    <property type="project" value="UniProtKB-KW"/>
</dbReference>
<dbReference type="Gene3D" id="2.102.10.10">
    <property type="entry name" value="Rieske [2Fe-2S] iron-sulphur domain"/>
    <property type="match status" value="1"/>
</dbReference>
<evidence type="ECO:0000256" key="1">
    <source>
        <dbReference type="ARBA" id="ARBA00004229"/>
    </source>
</evidence>
<organism evidence="12 13">
    <name type="scientific">Turnera subulata</name>
    <dbReference type="NCBI Taxonomy" id="218843"/>
    <lineage>
        <taxon>Eukaryota</taxon>
        <taxon>Viridiplantae</taxon>
        <taxon>Streptophyta</taxon>
        <taxon>Embryophyta</taxon>
        <taxon>Tracheophyta</taxon>
        <taxon>Spermatophyta</taxon>
        <taxon>Magnoliopsida</taxon>
        <taxon>eudicotyledons</taxon>
        <taxon>Gunneridae</taxon>
        <taxon>Pentapetalae</taxon>
        <taxon>rosids</taxon>
        <taxon>fabids</taxon>
        <taxon>Malpighiales</taxon>
        <taxon>Passifloraceae</taxon>
        <taxon>Turnera</taxon>
    </lineage>
</organism>
<evidence type="ECO:0000256" key="5">
    <source>
        <dbReference type="ARBA" id="ARBA00022723"/>
    </source>
</evidence>
<dbReference type="GO" id="GO:0009507">
    <property type="term" value="C:chloroplast"/>
    <property type="evidence" value="ECO:0007669"/>
    <property type="project" value="UniProtKB-SubCell"/>
</dbReference>
<dbReference type="PANTHER" id="PTHR21266:SF53">
    <property type="entry name" value="RIESKE DOMAIN-CONTAINING PROTEIN"/>
    <property type="match status" value="1"/>
</dbReference>
<dbReference type="Pfam" id="PF08417">
    <property type="entry name" value="PaO"/>
    <property type="match status" value="1"/>
</dbReference>
<comment type="caution">
    <text evidence="12">The sequence shown here is derived from an EMBL/GenBank/DDBJ whole genome shotgun (WGS) entry which is preliminary data.</text>
</comment>
<keyword evidence="10" id="KW-0472">Membrane</keyword>
<evidence type="ECO:0000256" key="8">
    <source>
        <dbReference type="ARBA" id="ARBA00023014"/>
    </source>
</evidence>
<keyword evidence="10" id="KW-1133">Transmembrane helix</keyword>
<evidence type="ECO:0000256" key="6">
    <source>
        <dbReference type="ARBA" id="ARBA00022946"/>
    </source>
</evidence>
<dbReference type="InterPro" id="IPR036922">
    <property type="entry name" value="Rieske_2Fe-2S_sf"/>
</dbReference>
<dbReference type="Proteomes" id="UP001141552">
    <property type="component" value="Unassembled WGS sequence"/>
</dbReference>
<keyword evidence="10" id="KW-0812">Transmembrane</keyword>
<dbReference type="SUPFAM" id="SSF55961">
    <property type="entry name" value="Bet v1-like"/>
    <property type="match status" value="1"/>
</dbReference>
<keyword evidence="5" id="KW-0479">Metal-binding</keyword>
<dbReference type="GO" id="GO:0046872">
    <property type="term" value="F:metal ion binding"/>
    <property type="evidence" value="ECO:0007669"/>
    <property type="project" value="UniProtKB-KW"/>
</dbReference>
<dbReference type="InterPro" id="IPR050584">
    <property type="entry name" value="Cholesterol_7-desaturase"/>
</dbReference>
<keyword evidence="6" id="KW-0809">Transit peptide</keyword>
<feature type="region of interest" description="Disordered" evidence="9">
    <location>
        <begin position="384"/>
        <end position="407"/>
    </location>
</feature>
<name>A0A9Q0FPN3_9ROSI</name>
<protein>
    <recommendedName>
        <fullName evidence="11">Rieske domain-containing protein</fullName>
    </recommendedName>
</protein>
<keyword evidence="4" id="KW-0001">2Fe-2S</keyword>
<evidence type="ECO:0000313" key="13">
    <source>
        <dbReference type="Proteomes" id="UP001141552"/>
    </source>
</evidence>
<evidence type="ECO:0000256" key="9">
    <source>
        <dbReference type="SAM" id="MobiDB-lite"/>
    </source>
</evidence>
<keyword evidence="8" id="KW-0411">Iron-sulfur</keyword>
<feature type="region of interest" description="Disordered" evidence="9">
    <location>
        <begin position="124"/>
        <end position="144"/>
    </location>
</feature>